<comment type="similarity">
    <text evidence="4">Belongs to the ABC transporter superfamily. Macrolide exporter (TC 3.A.1.122) family.</text>
</comment>
<feature type="domain" description="ABC transporter" evidence="5">
    <location>
        <begin position="5"/>
        <end position="219"/>
    </location>
</feature>
<dbReference type="InterPro" id="IPR027417">
    <property type="entry name" value="P-loop_NTPase"/>
</dbReference>
<dbReference type="PROSITE" id="PS50893">
    <property type="entry name" value="ABC_TRANSPORTER_2"/>
    <property type="match status" value="1"/>
</dbReference>
<keyword evidence="1" id="KW-0813">Transport</keyword>
<organism evidence="6">
    <name type="scientific">Aquifex aeolicus</name>
    <dbReference type="NCBI Taxonomy" id="63363"/>
    <lineage>
        <taxon>Bacteria</taxon>
        <taxon>Pseudomonadati</taxon>
        <taxon>Aquificota</taxon>
        <taxon>Aquificia</taxon>
        <taxon>Aquificales</taxon>
        <taxon>Aquificaceae</taxon>
        <taxon>Aquifex</taxon>
    </lineage>
</organism>
<gene>
    <name evidence="6" type="ORF">ENJ61_02445</name>
</gene>
<keyword evidence="3 6" id="KW-0067">ATP-binding</keyword>
<evidence type="ECO:0000256" key="3">
    <source>
        <dbReference type="ARBA" id="ARBA00022840"/>
    </source>
</evidence>
<dbReference type="InterPro" id="IPR017871">
    <property type="entry name" value="ABC_transporter-like_CS"/>
</dbReference>
<dbReference type="InterPro" id="IPR015854">
    <property type="entry name" value="ABC_transpr_LolD-like"/>
</dbReference>
<dbReference type="SMART" id="SM00382">
    <property type="entry name" value="AAA"/>
    <property type="match status" value="1"/>
</dbReference>
<dbReference type="GO" id="GO:0016887">
    <property type="term" value="F:ATP hydrolysis activity"/>
    <property type="evidence" value="ECO:0007669"/>
    <property type="project" value="InterPro"/>
</dbReference>
<dbReference type="PANTHER" id="PTHR24220">
    <property type="entry name" value="IMPORT ATP-BINDING PROTEIN"/>
    <property type="match status" value="1"/>
</dbReference>
<reference evidence="6" key="1">
    <citation type="journal article" date="2020" name="mSystems">
        <title>Genome- and Community-Level Interaction Insights into Carbon Utilization and Element Cycling Functions of Hydrothermarchaeota in Hydrothermal Sediment.</title>
        <authorList>
            <person name="Zhou Z."/>
            <person name="Liu Y."/>
            <person name="Xu W."/>
            <person name="Pan J."/>
            <person name="Luo Z.H."/>
            <person name="Li M."/>
        </authorList>
    </citation>
    <scope>NUCLEOTIDE SEQUENCE [LARGE SCALE GENOMIC DNA]</scope>
    <source>
        <strain evidence="6">HyVt-501</strain>
    </source>
</reference>
<dbReference type="GO" id="GO:0022857">
    <property type="term" value="F:transmembrane transporter activity"/>
    <property type="evidence" value="ECO:0007669"/>
    <property type="project" value="TreeGrafter"/>
</dbReference>
<dbReference type="EMBL" id="DRNB01000090">
    <property type="protein sequence ID" value="HHJ63743.1"/>
    <property type="molecule type" value="Genomic_DNA"/>
</dbReference>
<name>A0A7C5L8U2_AQUAO</name>
<dbReference type="GO" id="GO:0005886">
    <property type="term" value="C:plasma membrane"/>
    <property type="evidence" value="ECO:0007669"/>
    <property type="project" value="TreeGrafter"/>
</dbReference>
<dbReference type="Pfam" id="PF00005">
    <property type="entry name" value="ABC_tran"/>
    <property type="match status" value="1"/>
</dbReference>
<dbReference type="CDD" id="cd03255">
    <property type="entry name" value="ABC_MJ0796_LolCDE_FtsE"/>
    <property type="match status" value="1"/>
</dbReference>
<dbReference type="InterPro" id="IPR017911">
    <property type="entry name" value="MacB-like_ATP-bd"/>
</dbReference>
<dbReference type="AlphaFoldDB" id="A0A7C5L8U2"/>
<dbReference type="Proteomes" id="UP000885792">
    <property type="component" value="Unassembled WGS sequence"/>
</dbReference>
<dbReference type="PANTHER" id="PTHR24220:SF86">
    <property type="entry name" value="ABC TRANSPORTER ABCH.1"/>
    <property type="match status" value="1"/>
</dbReference>
<dbReference type="SUPFAM" id="SSF52540">
    <property type="entry name" value="P-loop containing nucleoside triphosphate hydrolases"/>
    <property type="match status" value="1"/>
</dbReference>
<evidence type="ECO:0000256" key="2">
    <source>
        <dbReference type="ARBA" id="ARBA00022741"/>
    </source>
</evidence>
<evidence type="ECO:0000259" key="5">
    <source>
        <dbReference type="PROSITE" id="PS50893"/>
    </source>
</evidence>
<evidence type="ECO:0000256" key="4">
    <source>
        <dbReference type="ARBA" id="ARBA00038388"/>
    </source>
</evidence>
<evidence type="ECO:0000256" key="1">
    <source>
        <dbReference type="ARBA" id="ARBA00022448"/>
    </source>
</evidence>
<proteinExistence type="inferred from homology"/>
<dbReference type="Gene3D" id="3.40.50.300">
    <property type="entry name" value="P-loop containing nucleotide triphosphate hydrolases"/>
    <property type="match status" value="1"/>
</dbReference>
<sequence>MKVLIYLKDVSKRIDGEEILRDVSLSVEKGEFVSVVGASGSGKSSLLYIMGLLDRPTTGEVFFEGVKVNYDDEEHLSRLRNRRIGFIFQFHYLLPEFSALENVMIPMLKRGVSRREAEERAAELLRSMGLGGKEKRKPYQLSGGEQQRVAVARALANDPAVILADEPTGNLDSRNTEVVMEIFERLNEEGRTIVMVTHEQALARRTRRVVEMRDGRVML</sequence>
<dbReference type="FunFam" id="3.40.50.300:FF:000032">
    <property type="entry name" value="Export ABC transporter ATP-binding protein"/>
    <property type="match status" value="1"/>
</dbReference>
<dbReference type="GO" id="GO:0098796">
    <property type="term" value="C:membrane protein complex"/>
    <property type="evidence" value="ECO:0007669"/>
    <property type="project" value="UniProtKB-ARBA"/>
</dbReference>
<dbReference type="InterPro" id="IPR003439">
    <property type="entry name" value="ABC_transporter-like_ATP-bd"/>
</dbReference>
<protein>
    <submittedName>
        <fullName evidence="6">ABC transporter ATP-binding protein</fullName>
    </submittedName>
</protein>
<accession>A0A7C5L8U2</accession>
<comment type="caution">
    <text evidence="6">The sequence shown here is derived from an EMBL/GenBank/DDBJ whole genome shotgun (WGS) entry which is preliminary data.</text>
</comment>
<dbReference type="PROSITE" id="PS00211">
    <property type="entry name" value="ABC_TRANSPORTER_1"/>
    <property type="match status" value="1"/>
</dbReference>
<dbReference type="InterPro" id="IPR003593">
    <property type="entry name" value="AAA+_ATPase"/>
</dbReference>
<keyword evidence="2" id="KW-0547">Nucleotide-binding</keyword>
<evidence type="ECO:0000313" key="6">
    <source>
        <dbReference type="EMBL" id="HHJ63743.1"/>
    </source>
</evidence>
<dbReference type="GO" id="GO:0005524">
    <property type="term" value="F:ATP binding"/>
    <property type="evidence" value="ECO:0007669"/>
    <property type="project" value="UniProtKB-KW"/>
</dbReference>